<feature type="binding site" evidence="16">
    <location>
        <begin position="387"/>
        <end position="392"/>
    </location>
    <ligand>
        <name>substrate</name>
    </ligand>
</feature>
<dbReference type="InterPro" id="IPR013783">
    <property type="entry name" value="Ig-like_fold"/>
</dbReference>
<keyword evidence="6" id="KW-0963">Cytoplasm</keyword>
<keyword evidence="8" id="KW-0119">Carbohydrate metabolism</keyword>
<dbReference type="EC" id="3.2.1.141" evidence="4 13"/>
<name>B4CZ68_9BACT</name>
<accession>B4CZ68</accession>
<dbReference type="InterPro" id="IPR017853">
    <property type="entry name" value="GH"/>
</dbReference>
<dbReference type="Gene3D" id="1.10.10.760">
    <property type="entry name" value="E-set domains of sugar-utilizing enzymes"/>
    <property type="match status" value="1"/>
</dbReference>
<evidence type="ECO:0000256" key="7">
    <source>
        <dbReference type="ARBA" id="ARBA00022801"/>
    </source>
</evidence>
<dbReference type="GO" id="GO:0033942">
    <property type="term" value="F:4-alpha-D-(1-&gt;4)-alpha-D-glucanotrehalose trehalohydrolase activity"/>
    <property type="evidence" value="ECO:0007669"/>
    <property type="project" value="UniProtKB-EC"/>
</dbReference>
<dbReference type="PIRSF" id="PIRSF006337">
    <property type="entry name" value="Trehalose_TreZ"/>
    <property type="match status" value="1"/>
</dbReference>
<feature type="active site" description="Proton donor" evidence="15">
    <location>
        <position position="295"/>
    </location>
</feature>
<dbReference type="SUPFAM" id="SSF51445">
    <property type="entry name" value="(Trans)glycosidases"/>
    <property type="match status" value="1"/>
</dbReference>
<comment type="similarity">
    <text evidence="3 14">Belongs to the glycosyl hydrolase 13 family.</text>
</comment>
<dbReference type="STRING" id="497964.CfE428DRAFT_1956"/>
<proteinExistence type="inferred from homology"/>
<evidence type="ECO:0000313" key="20">
    <source>
        <dbReference type="Proteomes" id="UP000005824"/>
    </source>
</evidence>
<evidence type="ECO:0000256" key="8">
    <source>
        <dbReference type="ARBA" id="ARBA00023277"/>
    </source>
</evidence>
<dbReference type="SUPFAM" id="SSF81296">
    <property type="entry name" value="E set domains"/>
    <property type="match status" value="1"/>
</dbReference>
<dbReference type="GO" id="GO:0005737">
    <property type="term" value="C:cytoplasm"/>
    <property type="evidence" value="ECO:0007669"/>
    <property type="project" value="UniProtKB-SubCell"/>
</dbReference>
<evidence type="ECO:0000256" key="9">
    <source>
        <dbReference type="ARBA" id="ARBA00023295"/>
    </source>
</evidence>
<dbReference type="EMBL" id="ABVL01000004">
    <property type="protein sequence ID" value="EDY20759.1"/>
    <property type="molecule type" value="Genomic_DNA"/>
</dbReference>
<evidence type="ECO:0000256" key="16">
    <source>
        <dbReference type="PIRSR" id="PIRSR006337-2"/>
    </source>
</evidence>
<dbReference type="Gene3D" id="3.20.20.80">
    <property type="entry name" value="Glycosidases"/>
    <property type="match status" value="1"/>
</dbReference>
<dbReference type="InterPro" id="IPR004193">
    <property type="entry name" value="Glyco_hydro_13_N"/>
</dbReference>
<keyword evidence="7 14" id="KW-0378">Hydrolase</keyword>
<reference evidence="19 20" key="1">
    <citation type="journal article" date="2011" name="J. Bacteriol.">
        <title>Genome sequence of Chthoniobacter flavus Ellin428, an aerobic heterotrophic soil bacterium.</title>
        <authorList>
            <person name="Kant R."/>
            <person name="van Passel M.W."/>
            <person name="Palva A."/>
            <person name="Lucas S."/>
            <person name="Lapidus A."/>
            <person name="Glavina Del Rio T."/>
            <person name="Dalin E."/>
            <person name="Tice H."/>
            <person name="Bruce D."/>
            <person name="Goodwin L."/>
            <person name="Pitluck S."/>
            <person name="Larimer F.W."/>
            <person name="Land M.L."/>
            <person name="Hauser L."/>
            <person name="Sangwan P."/>
            <person name="de Vos W.M."/>
            <person name="Janssen P.H."/>
            <person name="Smidt H."/>
        </authorList>
    </citation>
    <scope>NUCLEOTIDE SEQUENCE [LARGE SCALE GENOMIC DNA]</scope>
    <source>
        <strain evidence="19 20">Ellin428</strain>
    </source>
</reference>
<dbReference type="GO" id="GO:0005992">
    <property type="term" value="P:trehalose biosynthetic process"/>
    <property type="evidence" value="ECO:0007669"/>
    <property type="project" value="UniProtKB-UniRule"/>
</dbReference>
<evidence type="ECO:0000256" key="6">
    <source>
        <dbReference type="ARBA" id="ARBA00022490"/>
    </source>
</evidence>
<dbReference type="PANTHER" id="PTHR43651:SF11">
    <property type="entry name" value="MALTO-OLIGOSYLTREHALOSE TREHALOHYDROLASE"/>
    <property type="match status" value="1"/>
</dbReference>
<evidence type="ECO:0000256" key="13">
    <source>
        <dbReference type="NCBIfam" id="TIGR02402"/>
    </source>
</evidence>
<evidence type="ECO:0000256" key="3">
    <source>
        <dbReference type="ARBA" id="ARBA00008061"/>
    </source>
</evidence>
<dbReference type="eggNOG" id="COG0296">
    <property type="taxonomic scope" value="Bacteria"/>
</dbReference>
<evidence type="ECO:0000256" key="4">
    <source>
        <dbReference type="ARBA" id="ARBA00012268"/>
    </source>
</evidence>
<dbReference type="InParanoid" id="B4CZ68"/>
<evidence type="ECO:0000256" key="1">
    <source>
        <dbReference type="ARBA" id="ARBA00004496"/>
    </source>
</evidence>
<dbReference type="CDD" id="cd11325">
    <property type="entry name" value="AmyAc_GTHase"/>
    <property type="match status" value="1"/>
</dbReference>
<evidence type="ECO:0000256" key="12">
    <source>
        <dbReference type="ARBA" id="ARBA00034013"/>
    </source>
</evidence>
<dbReference type="Pfam" id="PF02922">
    <property type="entry name" value="CBM_48"/>
    <property type="match status" value="1"/>
</dbReference>
<feature type="site" description="Transition state stabilizer" evidence="17">
    <location>
        <position position="388"/>
    </location>
</feature>
<evidence type="ECO:0000256" key="5">
    <source>
        <dbReference type="ARBA" id="ARBA00015938"/>
    </source>
</evidence>
<dbReference type="UniPathway" id="UPA00299"/>
<dbReference type="InterPro" id="IPR014756">
    <property type="entry name" value="Ig_E-set"/>
</dbReference>
<comment type="caution">
    <text evidence="19">The sequence shown here is derived from an EMBL/GenBank/DDBJ whole genome shotgun (WGS) entry which is preliminary data.</text>
</comment>
<dbReference type="InterPro" id="IPR006047">
    <property type="entry name" value="GH13_cat_dom"/>
</dbReference>
<evidence type="ECO:0000259" key="18">
    <source>
        <dbReference type="SMART" id="SM00642"/>
    </source>
</evidence>
<evidence type="ECO:0000313" key="19">
    <source>
        <dbReference type="EMBL" id="EDY20759.1"/>
    </source>
</evidence>
<comment type="subcellular location">
    <subcellularLocation>
        <location evidence="1 15">Cytoplasm</location>
    </subcellularLocation>
</comment>
<gene>
    <name evidence="19" type="ORF">CfE428DRAFT_1956</name>
</gene>
<comment type="pathway">
    <text evidence="2 14">Glycan biosynthesis; trehalose biosynthesis.</text>
</comment>
<evidence type="ECO:0000256" key="14">
    <source>
        <dbReference type="PIRNR" id="PIRNR006337"/>
    </source>
</evidence>
<keyword evidence="9 14" id="KW-0326">Glycosidase</keyword>
<comment type="catalytic activity">
    <reaction evidence="12 14">
        <text>hydrolysis of (1-&gt;4)-alpha-D-glucosidic linkage in 4-alpha-D-[(1-&gt;4)-alpha-D-glucanosyl]n trehalose to yield trehalose and (1-&gt;4)-alpha-D-glucan.</text>
        <dbReference type="EC" id="3.2.1.141"/>
    </reaction>
</comment>
<evidence type="ECO:0000256" key="15">
    <source>
        <dbReference type="PIRSR" id="PIRSR006337-1"/>
    </source>
</evidence>
<dbReference type="Proteomes" id="UP000005824">
    <property type="component" value="Unassembled WGS sequence"/>
</dbReference>
<evidence type="ECO:0000256" key="10">
    <source>
        <dbReference type="ARBA" id="ARBA00032057"/>
    </source>
</evidence>
<feature type="binding site" evidence="16">
    <location>
        <begin position="320"/>
        <end position="324"/>
    </location>
    <ligand>
        <name>substrate</name>
    </ligand>
</feature>
<dbReference type="SMART" id="SM00642">
    <property type="entry name" value="Aamy"/>
    <property type="match status" value="1"/>
</dbReference>
<evidence type="ECO:0000256" key="17">
    <source>
        <dbReference type="PIRSR" id="PIRSR006337-3"/>
    </source>
</evidence>
<feature type="domain" description="Glycosyl hydrolase family 13 catalytic" evidence="18">
    <location>
        <begin position="119"/>
        <end position="454"/>
    </location>
</feature>
<feature type="active site" description="Nucleophile" evidence="15">
    <location>
        <position position="264"/>
    </location>
</feature>
<dbReference type="InterPro" id="IPR044901">
    <property type="entry name" value="Trehalose_TreZ_E-set_sf"/>
</dbReference>
<protein>
    <recommendedName>
        <fullName evidence="5 13">Malto-oligosyltrehalose trehalohydrolase</fullName>
        <shortName evidence="14">MTHase</shortName>
        <ecNumber evidence="4 13">3.2.1.141</ecNumber>
    </recommendedName>
    <alternativeName>
        <fullName evidence="11 14">4-alpha-D-((1-&gt;4)-alpha-D-glucano)trehalose trehalohydrolase</fullName>
    </alternativeName>
    <alternativeName>
        <fullName evidence="10 14">Maltooligosyl trehalose trehalohydrolase</fullName>
    </alternativeName>
</protein>
<dbReference type="Gene3D" id="2.60.40.10">
    <property type="entry name" value="Immunoglobulins"/>
    <property type="match status" value="1"/>
</dbReference>
<dbReference type="PANTHER" id="PTHR43651">
    <property type="entry name" value="1,4-ALPHA-GLUCAN-BRANCHING ENZYME"/>
    <property type="match status" value="1"/>
</dbReference>
<organism evidence="19 20">
    <name type="scientific">Chthoniobacter flavus Ellin428</name>
    <dbReference type="NCBI Taxonomy" id="497964"/>
    <lineage>
        <taxon>Bacteria</taxon>
        <taxon>Pseudomonadati</taxon>
        <taxon>Verrucomicrobiota</taxon>
        <taxon>Spartobacteria</taxon>
        <taxon>Chthoniobacterales</taxon>
        <taxon>Chthoniobacteraceae</taxon>
        <taxon>Chthoniobacter</taxon>
    </lineage>
</organism>
<sequence length="613" mass="68890">MSGRKYSQGAEIGRDGVHYRVWAPKAERVSVAVTTEGGETRKLELAGEGNGYHSGLDASGRAGDRYLYDLGTGKLLPCPVSRYQPDDVSGPAMVVDPGDFRWTDETWSRPAFRDLIIYELHVGTFTPEGTYRGVIERLSYLRDLGVNAIELMPLADFPGRHNWGYDGVRLYAPARGYGAPDDLRALVDAAHAHGLAVILDVVYNHFGPDGNYLREFSPDYFESRHHTPWGEAINFSSSPEVRAYYGDNIRYWHDEFHFDGFRLDATHAIFDDSKRHILAELGEVAHDRGCYIIAEDERNLAKLISPLNEDGSDVNAVWADDFHHSVEVGLIRSSMYAGTFQGQLPELVNILQNGWVYPPPWPAGQPRYNTAGSHLPPERFVFCISNHDQCGNRAFGERLNHFVTPEGYRAASALLCLAPYTPLLFMGQEWGASTPFLYFTDHHAELGRLVSEGRRKDLQKFPIFVKELSERDFPSPQARETFAQSKLQWKETTMAGHGACLKLYREALRLRRKYAAFRPVDRQHTKVAALSCEVLAIRYQAEAEDWLLLGDLRGGHSGDLSQETFCQLEPGRTWQVAFSSNAPQFGGSSRGSYDPQTGRLAFSHPEVLLLRAE</sequence>
<dbReference type="AlphaFoldDB" id="B4CZ68"/>
<dbReference type="Pfam" id="PF00128">
    <property type="entry name" value="Alpha-amylase"/>
    <property type="match status" value="1"/>
</dbReference>
<dbReference type="CDD" id="cd02853">
    <property type="entry name" value="E_set_MTHase_like_N"/>
    <property type="match status" value="1"/>
</dbReference>
<evidence type="ECO:0000256" key="2">
    <source>
        <dbReference type="ARBA" id="ARBA00005199"/>
    </source>
</evidence>
<evidence type="ECO:0000256" key="11">
    <source>
        <dbReference type="ARBA" id="ARBA00033284"/>
    </source>
</evidence>
<dbReference type="InterPro" id="IPR012768">
    <property type="entry name" value="Trehalose_TreZ"/>
</dbReference>
<feature type="binding site" evidence="16">
    <location>
        <begin position="262"/>
        <end position="267"/>
    </location>
    <ligand>
        <name>substrate</name>
    </ligand>
</feature>
<dbReference type="NCBIfam" id="TIGR02402">
    <property type="entry name" value="trehalose_TreZ"/>
    <property type="match status" value="1"/>
</dbReference>
<keyword evidence="20" id="KW-1185">Reference proteome</keyword>